<accession>A0A9P0JA19</accession>
<evidence type="ECO:0000313" key="2">
    <source>
        <dbReference type="EMBL" id="CAH1733298.1"/>
    </source>
</evidence>
<dbReference type="InterPro" id="IPR032071">
    <property type="entry name" value="DUF4806"/>
</dbReference>
<sequence>MQYKTTEAFQTFVVNTLVNLKHEISNISNVVQSNHLNIDCLLQNANKYQTVDLSNIECNHIFPIEKEEDLYTFENKIKQENGFRESLIMKFSVLTDSNDLGNSVRRVMGRMFNDNVLVNYSLFGFKKKQCFSSLLSYRLIIGKT</sequence>
<evidence type="ECO:0000313" key="3">
    <source>
        <dbReference type="Proteomes" id="UP001154329"/>
    </source>
</evidence>
<dbReference type="AlphaFoldDB" id="A0A9P0JA19"/>
<dbReference type="Proteomes" id="UP001154329">
    <property type="component" value="Chromosome 3"/>
</dbReference>
<name>A0A9P0JA19_APHGO</name>
<dbReference type="EMBL" id="OU899036">
    <property type="protein sequence ID" value="CAH1733298.1"/>
    <property type="molecule type" value="Genomic_DNA"/>
</dbReference>
<keyword evidence="3" id="KW-1185">Reference proteome</keyword>
<evidence type="ECO:0000259" key="1">
    <source>
        <dbReference type="Pfam" id="PF16064"/>
    </source>
</evidence>
<reference evidence="2" key="1">
    <citation type="submission" date="2022-02" db="EMBL/GenBank/DDBJ databases">
        <authorList>
            <person name="King R."/>
        </authorList>
    </citation>
    <scope>NUCLEOTIDE SEQUENCE</scope>
</reference>
<reference evidence="2" key="2">
    <citation type="submission" date="2022-10" db="EMBL/GenBank/DDBJ databases">
        <authorList>
            <consortium name="ENA_rothamsted_submissions"/>
            <consortium name="culmorum"/>
            <person name="King R."/>
        </authorList>
    </citation>
    <scope>NUCLEOTIDE SEQUENCE</scope>
</reference>
<dbReference type="Pfam" id="PF16064">
    <property type="entry name" value="DUF4806"/>
    <property type="match status" value="1"/>
</dbReference>
<feature type="domain" description="DUF4806" evidence="1">
    <location>
        <begin position="61"/>
        <end position="129"/>
    </location>
</feature>
<gene>
    <name evidence="2" type="ORF">APHIGO_LOCUS9629</name>
</gene>
<protein>
    <recommendedName>
        <fullName evidence="1">DUF4806 domain-containing protein</fullName>
    </recommendedName>
</protein>
<organism evidence="2 3">
    <name type="scientific">Aphis gossypii</name>
    <name type="common">Cotton aphid</name>
    <dbReference type="NCBI Taxonomy" id="80765"/>
    <lineage>
        <taxon>Eukaryota</taxon>
        <taxon>Metazoa</taxon>
        <taxon>Ecdysozoa</taxon>
        <taxon>Arthropoda</taxon>
        <taxon>Hexapoda</taxon>
        <taxon>Insecta</taxon>
        <taxon>Pterygota</taxon>
        <taxon>Neoptera</taxon>
        <taxon>Paraneoptera</taxon>
        <taxon>Hemiptera</taxon>
        <taxon>Sternorrhyncha</taxon>
        <taxon>Aphidomorpha</taxon>
        <taxon>Aphidoidea</taxon>
        <taxon>Aphididae</taxon>
        <taxon>Aphidini</taxon>
        <taxon>Aphis</taxon>
        <taxon>Aphis</taxon>
    </lineage>
</organism>
<proteinExistence type="predicted"/>